<dbReference type="Proteomes" id="UP000266677">
    <property type="component" value="Unassembled WGS sequence"/>
</dbReference>
<dbReference type="PANTHER" id="PTHR37419">
    <property type="entry name" value="SERINE/THREONINE-PROTEIN KINASE TOXIN HIPA"/>
    <property type="match status" value="1"/>
</dbReference>
<evidence type="ECO:0000256" key="1">
    <source>
        <dbReference type="ARBA" id="ARBA00010164"/>
    </source>
</evidence>
<protein>
    <recommendedName>
        <fullName evidence="8">Type II toxin-antitoxin system HipA family toxin</fullName>
    </recommendedName>
</protein>
<evidence type="ECO:0000259" key="5">
    <source>
        <dbReference type="Pfam" id="PF13657"/>
    </source>
</evidence>
<feature type="domain" description="HipA N-terminal subdomain 1" evidence="5">
    <location>
        <begin position="6"/>
        <end position="102"/>
    </location>
</feature>
<dbReference type="OrthoDB" id="3182374at2"/>
<dbReference type="Pfam" id="PF13657">
    <property type="entry name" value="Couple_hipA"/>
    <property type="match status" value="1"/>
</dbReference>
<comment type="similarity">
    <text evidence="1">Belongs to the HipA Ser/Thr kinase family.</text>
</comment>
<evidence type="ECO:0000256" key="2">
    <source>
        <dbReference type="ARBA" id="ARBA00022679"/>
    </source>
</evidence>
<dbReference type="AlphaFoldDB" id="A0A3A4KL54"/>
<evidence type="ECO:0000256" key="3">
    <source>
        <dbReference type="ARBA" id="ARBA00022777"/>
    </source>
</evidence>
<dbReference type="GO" id="GO:0004674">
    <property type="term" value="F:protein serine/threonine kinase activity"/>
    <property type="evidence" value="ECO:0007669"/>
    <property type="project" value="TreeGrafter"/>
</dbReference>
<accession>A0A3A4KL54</accession>
<evidence type="ECO:0000259" key="4">
    <source>
        <dbReference type="Pfam" id="PF07804"/>
    </source>
</evidence>
<comment type="caution">
    <text evidence="6">The sequence shown here is derived from an EMBL/GenBank/DDBJ whole genome shotgun (WGS) entry which is preliminary data.</text>
</comment>
<dbReference type="InterPro" id="IPR052028">
    <property type="entry name" value="HipA_Ser/Thr_kinase"/>
</dbReference>
<proteinExistence type="inferred from homology"/>
<dbReference type="InterPro" id="IPR017508">
    <property type="entry name" value="HipA_N1"/>
</dbReference>
<evidence type="ECO:0008006" key="8">
    <source>
        <dbReference type="Google" id="ProtNLM"/>
    </source>
</evidence>
<name>A0A3A4KL54_9NOCA</name>
<feature type="domain" description="HipA-like C-terminal" evidence="4">
    <location>
        <begin position="147"/>
        <end position="250"/>
    </location>
</feature>
<keyword evidence="2" id="KW-0808">Transferase</keyword>
<evidence type="ECO:0000313" key="6">
    <source>
        <dbReference type="EMBL" id="RJO70009.1"/>
    </source>
</evidence>
<keyword evidence="3" id="KW-0418">Kinase</keyword>
<dbReference type="InterPro" id="IPR012893">
    <property type="entry name" value="HipA-like_C"/>
</dbReference>
<dbReference type="Pfam" id="PF07804">
    <property type="entry name" value="HipA_C"/>
    <property type="match status" value="1"/>
</dbReference>
<dbReference type="EMBL" id="QZFU01000041">
    <property type="protein sequence ID" value="RJO70009.1"/>
    <property type="molecule type" value="Genomic_DNA"/>
</dbReference>
<dbReference type="PANTHER" id="PTHR37419:SF1">
    <property type="entry name" value="SERINE_THREONINE-PROTEIN KINASE TOXIN HIPA"/>
    <property type="match status" value="1"/>
</dbReference>
<evidence type="ECO:0000313" key="7">
    <source>
        <dbReference type="Proteomes" id="UP000266677"/>
    </source>
</evidence>
<gene>
    <name evidence="6" type="ORF">D5S18_29540</name>
</gene>
<dbReference type="NCBIfam" id="TIGR03071">
    <property type="entry name" value="couple_hipA"/>
    <property type="match status" value="1"/>
</dbReference>
<keyword evidence="7" id="KW-1185">Reference proteome</keyword>
<organism evidence="6 7">
    <name type="scientific">Nocardia panacis</name>
    <dbReference type="NCBI Taxonomy" id="2340916"/>
    <lineage>
        <taxon>Bacteria</taxon>
        <taxon>Bacillati</taxon>
        <taxon>Actinomycetota</taxon>
        <taxon>Actinomycetes</taxon>
        <taxon>Mycobacteriales</taxon>
        <taxon>Nocardiaceae</taxon>
        <taxon>Nocardia</taxon>
    </lineage>
</organism>
<dbReference type="GO" id="GO:0005829">
    <property type="term" value="C:cytosol"/>
    <property type="evidence" value="ECO:0007669"/>
    <property type="project" value="TreeGrafter"/>
</dbReference>
<reference evidence="6 7" key="1">
    <citation type="submission" date="2018-09" db="EMBL/GenBank/DDBJ databases">
        <title>YIM PH21274 draft genome.</title>
        <authorList>
            <person name="Miao C."/>
        </authorList>
    </citation>
    <scope>NUCLEOTIDE SEQUENCE [LARGE SCALE GENOMIC DNA]</scope>
    <source>
        <strain evidence="6 7">YIM PH 21724</strain>
    </source>
</reference>
<sequence>MADELVVFLAGRLAGYVDRSPGGRYRLTYAPEYRRHGQVPLSPVLRIGDGPFRSEHVEAFLDGLLPEKVDVRTAWAAEFGTTDEVISLLGGMGLDCVGAVQFVRPGDERNILDRNAEYPDRTDRMIGARLRALRETGASWTLPGEHWSLPGAQDKFTLTARRGRWSEPFGSGSSTHIVKPGIHRLHHQAVLEYATMRVARRLGLRVANVELCDFAGESAIVVERFDRISVQEQIFRLHQVDFCQAMGRTPPTGGLGWRRCTTCPPRWPTNRDAVATTCPERPCRSEAGGSSGRSSRRTGFVTPTRWEWIPVSDLIVPRRWPPRSPTCSGTSWPTSASQGVNSPITCCLGCRDMPRRLSGGRNRLPR</sequence>